<name>A0A3S3AE64_9NOCA</name>
<keyword evidence="1" id="KW-0460">Magnesium</keyword>
<comment type="cofactor">
    <cofactor evidence="1">
        <name>Mg(2+)</name>
        <dbReference type="ChEBI" id="CHEBI:18420"/>
    </cofactor>
</comment>
<feature type="domain" description="DUF8021" evidence="2">
    <location>
        <begin position="261"/>
        <end position="368"/>
    </location>
</feature>
<dbReference type="PANTHER" id="PTHR43028">
    <property type="entry name" value="3'(2'),5'-BISPHOSPHATE NUCLEOTIDASE 1"/>
    <property type="match status" value="1"/>
</dbReference>
<dbReference type="GO" id="GO:0008441">
    <property type="term" value="F:3'(2'),5'-bisphosphate nucleotidase activity"/>
    <property type="evidence" value="ECO:0007669"/>
    <property type="project" value="TreeGrafter"/>
</dbReference>
<dbReference type="CDD" id="cd01638">
    <property type="entry name" value="CysQ"/>
    <property type="match status" value="1"/>
</dbReference>
<feature type="binding site" evidence="1">
    <location>
        <position position="68"/>
    </location>
    <ligand>
        <name>Mg(2+)</name>
        <dbReference type="ChEBI" id="CHEBI:18420"/>
        <label>1</label>
        <note>catalytic</note>
    </ligand>
</feature>
<dbReference type="Gene3D" id="3.40.190.80">
    <property type="match status" value="1"/>
</dbReference>
<keyword evidence="4" id="KW-1185">Reference proteome</keyword>
<dbReference type="InterPro" id="IPR058334">
    <property type="entry name" value="DUF8021"/>
</dbReference>
<sequence length="372" mass="40289">MTTDAELAADLAARAGNLLLELRSRELGETPLDKAAAKELGRRGDKAANTLLLEGLAAIRPGDAVLSEESADDRARLDNRRVWIIDPLDGSREYGLARRVDWAVHVALWERDRGITAAAVAQPALGEVYVSGRTRAVASDRPRPRILVSDSRPPAFVDALAQRVGGDVAPMGSAGAKAMAVVRGDADAYVHAGGQWEWDSAAPVGVALAAGLHCSRIDGTPLRYNEEHPYLPDLLICRRDLAVSMLAGIADLTDAAPQDSPRVAMAREYIDSLVTHDASKVRLARHCHRYENGKRTGDSGDEIRSLLETGEQYRPISGIRDLEFREWGADVVARFLLDMTSGRETITVAITEHFSIPSAEIDAITAIIEPRP</sequence>
<dbReference type="PANTHER" id="PTHR43028:SF5">
    <property type="entry name" value="3'(2'),5'-BISPHOSPHATE NUCLEOTIDASE 1"/>
    <property type="match status" value="1"/>
</dbReference>
<dbReference type="InterPro" id="IPR000760">
    <property type="entry name" value="Inositol_monophosphatase-like"/>
</dbReference>
<evidence type="ECO:0000313" key="4">
    <source>
        <dbReference type="Proteomes" id="UP000284333"/>
    </source>
</evidence>
<gene>
    <name evidence="3" type="ORF">EF834_00155</name>
</gene>
<dbReference type="Pfam" id="PF26061">
    <property type="entry name" value="DUF8021"/>
    <property type="match status" value="1"/>
</dbReference>
<dbReference type="Proteomes" id="UP000284333">
    <property type="component" value="Unassembled WGS sequence"/>
</dbReference>
<dbReference type="Pfam" id="PF00459">
    <property type="entry name" value="Inositol_P"/>
    <property type="match status" value="1"/>
</dbReference>
<evidence type="ECO:0000259" key="2">
    <source>
        <dbReference type="Pfam" id="PF26061"/>
    </source>
</evidence>
<protein>
    <submittedName>
        <fullName evidence="3">3'(2'),5'-bisphosphate nucleotidase CysQ</fullName>
    </submittedName>
</protein>
<dbReference type="Gene3D" id="3.30.540.10">
    <property type="entry name" value="Fructose-1,6-Bisphosphatase, subunit A, domain 1"/>
    <property type="match status" value="1"/>
</dbReference>
<feature type="binding site" evidence="1">
    <location>
        <position position="199"/>
    </location>
    <ligand>
        <name>Mg(2+)</name>
        <dbReference type="ChEBI" id="CHEBI:18420"/>
        <label>1</label>
        <note>catalytic</note>
    </ligand>
</feature>
<dbReference type="OrthoDB" id="9772456at2"/>
<accession>A0A3S3AE64</accession>
<keyword evidence="1" id="KW-0479">Metal-binding</keyword>
<dbReference type="EMBL" id="RKLN01000001">
    <property type="protein sequence ID" value="RVW05940.1"/>
    <property type="molecule type" value="Genomic_DNA"/>
</dbReference>
<feature type="binding site" evidence="1">
    <location>
        <position position="88"/>
    </location>
    <ligand>
        <name>Mg(2+)</name>
        <dbReference type="ChEBI" id="CHEBI:18420"/>
        <label>1</label>
        <note>catalytic</note>
    </ligand>
</feature>
<dbReference type="SUPFAM" id="SSF56655">
    <property type="entry name" value="Carbohydrate phosphatase"/>
    <property type="match status" value="1"/>
</dbReference>
<evidence type="ECO:0000313" key="3">
    <source>
        <dbReference type="EMBL" id="RVW05940.1"/>
    </source>
</evidence>
<dbReference type="RefSeq" id="WP_127944246.1">
    <property type="nucleotide sequence ID" value="NZ_RKLN01000001.1"/>
</dbReference>
<dbReference type="AlphaFoldDB" id="A0A3S3AE64"/>
<dbReference type="InterPro" id="IPR050725">
    <property type="entry name" value="CysQ/Inositol_MonoPase"/>
</dbReference>
<dbReference type="GO" id="GO:0050427">
    <property type="term" value="P:3'-phosphoadenosine 5'-phosphosulfate metabolic process"/>
    <property type="evidence" value="ECO:0007669"/>
    <property type="project" value="TreeGrafter"/>
</dbReference>
<proteinExistence type="predicted"/>
<evidence type="ECO:0000256" key="1">
    <source>
        <dbReference type="PIRSR" id="PIRSR600760-2"/>
    </source>
</evidence>
<feature type="binding site" evidence="1">
    <location>
        <position position="86"/>
    </location>
    <ligand>
        <name>Mg(2+)</name>
        <dbReference type="ChEBI" id="CHEBI:18420"/>
        <label>1</label>
        <note>catalytic</note>
    </ligand>
</feature>
<organism evidence="3 4">
    <name type="scientific">Rhodococcus spongiicola</name>
    <dbReference type="NCBI Taxonomy" id="2487352"/>
    <lineage>
        <taxon>Bacteria</taxon>
        <taxon>Bacillati</taxon>
        <taxon>Actinomycetota</taxon>
        <taxon>Actinomycetes</taxon>
        <taxon>Mycobacteriales</taxon>
        <taxon>Nocardiaceae</taxon>
        <taxon>Rhodococcus</taxon>
    </lineage>
</organism>
<dbReference type="GO" id="GO:0000103">
    <property type="term" value="P:sulfate assimilation"/>
    <property type="evidence" value="ECO:0007669"/>
    <property type="project" value="TreeGrafter"/>
</dbReference>
<reference evidence="3 4" key="1">
    <citation type="submission" date="2018-11" db="EMBL/GenBank/DDBJ databases">
        <title>Rhodococcus spongicola sp. nov. and Rhodococcus xishaensis sp. nov. from marine sponges.</title>
        <authorList>
            <person name="Li L."/>
            <person name="Lin H.W."/>
        </authorList>
    </citation>
    <scope>NUCLEOTIDE SEQUENCE [LARGE SCALE GENOMIC DNA]</scope>
    <source>
        <strain evidence="3 4">LHW50502</strain>
    </source>
</reference>
<dbReference type="GO" id="GO:0046872">
    <property type="term" value="F:metal ion binding"/>
    <property type="evidence" value="ECO:0007669"/>
    <property type="project" value="UniProtKB-KW"/>
</dbReference>
<feature type="binding site" evidence="1">
    <location>
        <position position="89"/>
    </location>
    <ligand>
        <name>Mg(2+)</name>
        <dbReference type="ChEBI" id="CHEBI:18420"/>
        <label>1</label>
        <note>catalytic</note>
    </ligand>
</feature>
<comment type="caution">
    <text evidence="3">The sequence shown here is derived from an EMBL/GenBank/DDBJ whole genome shotgun (WGS) entry which is preliminary data.</text>
</comment>